<sequence length="431" mass="44425">MTAIRSESAQDAPNHPLAVRMGVIAWLSHNVLIGSIFGTAGILLKPMQERLQVTPELASAGVPMVILGSAILASVAGVLASRFSLRSLIAGSAIASALAWLLLAFTTSFVAYLIAFGLLLGPAMSLAGAVVPPTLVTRWFNRNRGLAIGLVHLPVIVTIMPVAGNWVVEHHGVETLFLALAALSGLVLLPAALLVIDHPPGETAKQAVSTGDPVIADTGLGLAQLLKNPVFWGLAIAVGSINTSSVLLGVHLVSMGESWGFTRDHSALLASVMSMVGILGSILFGLVSDRIGGGRTLALITFDAGLLWLALLLGLPFPVVAVIVGLIGMHGSGAIPALSRAISDALGAASFSRAYGLATTLTLPLMVIGVVGTGTVYRINHDYAVTIVAMVGYFAVSVLLALWASAKRAAPVVAAPPRLRSRAGRSPSTDR</sequence>
<dbReference type="InterPro" id="IPR020846">
    <property type="entry name" value="MFS_dom"/>
</dbReference>
<dbReference type="InterPro" id="IPR050327">
    <property type="entry name" value="Proton-linked_MCT"/>
</dbReference>
<dbReference type="InterPro" id="IPR011701">
    <property type="entry name" value="MFS"/>
</dbReference>
<evidence type="ECO:0000259" key="5">
    <source>
        <dbReference type="PROSITE" id="PS50850"/>
    </source>
</evidence>
<dbReference type="Pfam" id="PF07690">
    <property type="entry name" value="MFS_1"/>
    <property type="match status" value="1"/>
</dbReference>
<feature type="transmembrane region" description="Helical" evidence="4">
    <location>
        <begin position="175"/>
        <end position="196"/>
    </location>
</feature>
<dbReference type="PANTHER" id="PTHR11360:SF290">
    <property type="entry name" value="MONOCARBOXYLATE MFS PERMEASE"/>
    <property type="match status" value="1"/>
</dbReference>
<dbReference type="SUPFAM" id="SSF103473">
    <property type="entry name" value="MFS general substrate transporter"/>
    <property type="match status" value="1"/>
</dbReference>
<evidence type="ECO:0000256" key="1">
    <source>
        <dbReference type="ARBA" id="ARBA00022692"/>
    </source>
</evidence>
<feature type="transmembrane region" description="Helical" evidence="4">
    <location>
        <begin position="230"/>
        <end position="254"/>
    </location>
</feature>
<evidence type="ECO:0000313" key="7">
    <source>
        <dbReference type="Proteomes" id="UP001361239"/>
    </source>
</evidence>
<dbReference type="Gene3D" id="1.20.1250.20">
    <property type="entry name" value="MFS general substrate transporter like domains"/>
    <property type="match status" value="1"/>
</dbReference>
<name>A0ABU8S1C8_9SPHN</name>
<feature type="transmembrane region" description="Helical" evidence="4">
    <location>
        <begin position="23"/>
        <end position="44"/>
    </location>
</feature>
<keyword evidence="2 4" id="KW-1133">Transmembrane helix</keyword>
<feature type="transmembrane region" description="Helical" evidence="4">
    <location>
        <begin position="383"/>
        <end position="404"/>
    </location>
</feature>
<feature type="transmembrane region" description="Helical" evidence="4">
    <location>
        <begin position="110"/>
        <end position="131"/>
    </location>
</feature>
<organism evidence="6 7">
    <name type="scientific">Novosphingobium anseongense</name>
    <dbReference type="NCBI Taxonomy" id="3133436"/>
    <lineage>
        <taxon>Bacteria</taxon>
        <taxon>Pseudomonadati</taxon>
        <taxon>Pseudomonadota</taxon>
        <taxon>Alphaproteobacteria</taxon>
        <taxon>Sphingomonadales</taxon>
        <taxon>Sphingomonadaceae</taxon>
        <taxon>Novosphingobium</taxon>
    </lineage>
</organism>
<evidence type="ECO:0000313" key="6">
    <source>
        <dbReference type="EMBL" id="MEJ5978769.1"/>
    </source>
</evidence>
<feature type="transmembrane region" description="Helical" evidence="4">
    <location>
        <begin position="307"/>
        <end position="333"/>
    </location>
</feature>
<dbReference type="PANTHER" id="PTHR11360">
    <property type="entry name" value="MONOCARBOXYLATE TRANSPORTER"/>
    <property type="match status" value="1"/>
</dbReference>
<evidence type="ECO:0000256" key="2">
    <source>
        <dbReference type="ARBA" id="ARBA00022989"/>
    </source>
</evidence>
<dbReference type="EMBL" id="JBBHJZ010000004">
    <property type="protein sequence ID" value="MEJ5978769.1"/>
    <property type="molecule type" value="Genomic_DNA"/>
</dbReference>
<keyword evidence="7" id="KW-1185">Reference proteome</keyword>
<proteinExistence type="predicted"/>
<feature type="transmembrane region" description="Helical" evidence="4">
    <location>
        <begin position="266"/>
        <end position="287"/>
    </location>
</feature>
<feature type="domain" description="Major facilitator superfamily (MFS) profile" evidence="5">
    <location>
        <begin position="18"/>
        <end position="409"/>
    </location>
</feature>
<feature type="transmembrane region" description="Helical" evidence="4">
    <location>
        <begin position="85"/>
        <end position="103"/>
    </location>
</feature>
<keyword evidence="1 4" id="KW-0812">Transmembrane</keyword>
<accession>A0ABU8S1C8</accession>
<keyword evidence="3 4" id="KW-0472">Membrane</keyword>
<evidence type="ECO:0000256" key="4">
    <source>
        <dbReference type="SAM" id="Phobius"/>
    </source>
</evidence>
<feature type="transmembrane region" description="Helical" evidence="4">
    <location>
        <begin position="56"/>
        <end position="79"/>
    </location>
</feature>
<evidence type="ECO:0000256" key="3">
    <source>
        <dbReference type="ARBA" id="ARBA00023136"/>
    </source>
</evidence>
<comment type="caution">
    <text evidence="6">The sequence shown here is derived from an EMBL/GenBank/DDBJ whole genome shotgun (WGS) entry which is preliminary data.</text>
</comment>
<feature type="transmembrane region" description="Helical" evidence="4">
    <location>
        <begin position="146"/>
        <end position="168"/>
    </location>
</feature>
<feature type="transmembrane region" description="Helical" evidence="4">
    <location>
        <begin position="354"/>
        <end position="377"/>
    </location>
</feature>
<reference evidence="6 7" key="1">
    <citation type="submission" date="2024-03" db="EMBL/GenBank/DDBJ databases">
        <authorList>
            <person name="Jo J.-H."/>
        </authorList>
    </citation>
    <scope>NUCLEOTIDE SEQUENCE [LARGE SCALE GENOMIC DNA]</scope>
    <source>
        <strain evidence="6 7">PS1R-30</strain>
    </source>
</reference>
<dbReference type="PROSITE" id="PS50850">
    <property type="entry name" value="MFS"/>
    <property type="match status" value="1"/>
</dbReference>
<dbReference type="RefSeq" id="WP_339588707.1">
    <property type="nucleotide sequence ID" value="NZ_JBBHJZ010000004.1"/>
</dbReference>
<dbReference type="InterPro" id="IPR036259">
    <property type="entry name" value="MFS_trans_sf"/>
</dbReference>
<gene>
    <name evidence="6" type="ORF">WG901_19100</name>
</gene>
<protein>
    <submittedName>
        <fullName evidence="6">MFS transporter</fullName>
    </submittedName>
</protein>
<dbReference type="Proteomes" id="UP001361239">
    <property type="component" value="Unassembled WGS sequence"/>
</dbReference>